<dbReference type="Proteomes" id="UP001301958">
    <property type="component" value="Unassembled WGS sequence"/>
</dbReference>
<comment type="caution">
    <text evidence="2">The sequence shown here is derived from an EMBL/GenBank/DDBJ whole genome shotgun (WGS) entry which is preliminary data.</text>
</comment>
<evidence type="ECO:0000313" key="2">
    <source>
        <dbReference type="EMBL" id="KAK4226266.1"/>
    </source>
</evidence>
<dbReference type="EMBL" id="MU865351">
    <property type="protein sequence ID" value="KAK4226266.1"/>
    <property type="molecule type" value="Genomic_DNA"/>
</dbReference>
<keyword evidence="1" id="KW-0732">Signal</keyword>
<evidence type="ECO:0008006" key="4">
    <source>
        <dbReference type="Google" id="ProtNLM"/>
    </source>
</evidence>
<dbReference type="PANTHER" id="PTHR35567">
    <property type="entry name" value="MALATE DEHYDROGENASE (AFU_ORTHOLOGUE AFUA_2G13800)"/>
    <property type="match status" value="1"/>
</dbReference>
<protein>
    <recommendedName>
        <fullName evidence="4">Malate dehydrogenase</fullName>
    </recommendedName>
</protein>
<dbReference type="PANTHER" id="PTHR35567:SF1">
    <property type="entry name" value="CONSERVED FUNGAL PROTEIN (AFU_ORTHOLOGUE AFUA_1G14230)"/>
    <property type="match status" value="1"/>
</dbReference>
<reference evidence="2" key="2">
    <citation type="submission" date="2023-05" db="EMBL/GenBank/DDBJ databases">
        <authorList>
            <consortium name="Lawrence Berkeley National Laboratory"/>
            <person name="Steindorff A."/>
            <person name="Hensen N."/>
            <person name="Bonometti L."/>
            <person name="Westerberg I."/>
            <person name="Brannstrom I.O."/>
            <person name="Guillou S."/>
            <person name="Cros-Aarteil S."/>
            <person name="Calhoun S."/>
            <person name="Haridas S."/>
            <person name="Kuo A."/>
            <person name="Mondo S."/>
            <person name="Pangilinan J."/>
            <person name="Riley R."/>
            <person name="Labutti K."/>
            <person name="Andreopoulos B."/>
            <person name="Lipzen A."/>
            <person name="Chen C."/>
            <person name="Yanf M."/>
            <person name="Daum C."/>
            <person name="Ng V."/>
            <person name="Clum A."/>
            <person name="Ohm R."/>
            <person name="Martin F."/>
            <person name="Silar P."/>
            <person name="Natvig D."/>
            <person name="Lalanne C."/>
            <person name="Gautier V."/>
            <person name="Ament-Velasquez S.L."/>
            <person name="Kruys A."/>
            <person name="Hutchinson M.I."/>
            <person name="Powell A.J."/>
            <person name="Barry K."/>
            <person name="Miller A.N."/>
            <person name="Grigoriev I.V."/>
            <person name="Debuchy R."/>
            <person name="Gladieux P."/>
            <person name="Thoren M.H."/>
            <person name="Johannesson H."/>
        </authorList>
    </citation>
    <scope>NUCLEOTIDE SEQUENCE</scope>
    <source>
        <strain evidence="2">CBS 990.96</strain>
    </source>
</reference>
<feature type="chain" id="PRO_5042995690" description="Malate dehydrogenase" evidence="1">
    <location>
        <begin position="18"/>
        <end position="258"/>
    </location>
</feature>
<reference evidence="2" key="1">
    <citation type="journal article" date="2023" name="Mol. Phylogenet. Evol.">
        <title>Genome-scale phylogeny and comparative genomics of the fungal order Sordariales.</title>
        <authorList>
            <person name="Hensen N."/>
            <person name="Bonometti L."/>
            <person name="Westerberg I."/>
            <person name="Brannstrom I.O."/>
            <person name="Guillou S."/>
            <person name="Cros-Aarteil S."/>
            <person name="Calhoun S."/>
            <person name="Haridas S."/>
            <person name="Kuo A."/>
            <person name="Mondo S."/>
            <person name="Pangilinan J."/>
            <person name="Riley R."/>
            <person name="LaButti K."/>
            <person name="Andreopoulos B."/>
            <person name="Lipzen A."/>
            <person name="Chen C."/>
            <person name="Yan M."/>
            <person name="Daum C."/>
            <person name="Ng V."/>
            <person name="Clum A."/>
            <person name="Steindorff A."/>
            <person name="Ohm R.A."/>
            <person name="Martin F."/>
            <person name="Silar P."/>
            <person name="Natvig D.O."/>
            <person name="Lalanne C."/>
            <person name="Gautier V."/>
            <person name="Ament-Velasquez S.L."/>
            <person name="Kruys A."/>
            <person name="Hutchinson M.I."/>
            <person name="Powell A.J."/>
            <person name="Barry K."/>
            <person name="Miller A.N."/>
            <person name="Grigoriev I.V."/>
            <person name="Debuchy R."/>
            <person name="Gladieux P."/>
            <person name="Hiltunen Thoren M."/>
            <person name="Johannesson H."/>
        </authorList>
    </citation>
    <scope>NUCLEOTIDE SEQUENCE</scope>
    <source>
        <strain evidence="2">CBS 990.96</strain>
    </source>
</reference>
<feature type="signal peptide" evidence="1">
    <location>
        <begin position="1"/>
        <end position="17"/>
    </location>
</feature>
<dbReference type="Pfam" id="PF11937">
    <property type="entry name" value="DUF3455"/>
    <property type="match status" value="1"/>
</dbReference>
<keyword evidence="3" id="KW-1185">Reference proteome</keyword>
<gene>
    <name evidence="2" type="ORF">QBC38DRAFT_537330</name>
</gene>
<organism evidence="2 3">
    <name type="scientific">Podospora fimiseda</name>
    <dbReference type="NCBI Taxonomy" id="252190"/>
    <lineage>
        <taxon>Eukaryota</taxon>
        <taxon>Fungi</taxon>
        <taxon>Dikarya</taxon>
        <taxon>Ascomycota</taxon>
        <taxon>Pezizomycotina</taxon>
        <taxon>Sordariomycetes</taxon>
        <taxon>Sordariomycetidae</taxon>
        <taxon>Sordariales</taxon>
        <taxon>Podosporaceae</taxon>
        <taxon>Podospora</taxon>
    </lineage>
</organism>
<evidence type="ECO:0000313" key="3">
    <source>
        <dbReference type="Proteomes" id="UP001301958"/>
    </source>
</evidence>
<name>A0AAN7BMD6_9PEZI</name>
<evidence type="ECO:0000256" key="1">
    <source>
        <dbReference type="SAM" id="SignalP"/>
    </source>
</evidence>
<sequence>MHASLFLVSALSVFVSAAPTAPKVSSDVSKNIGIVSQYFNLLASKVHQSKAFGAAPICDLSKVTLPEEAAALPPPSPGLYLKHVAIGRGTQNYTCVGLNSTAPPAATGAVATLFNASCVTATFPDVLKMMTRASLQFDHSDSESLMRLAPTNLAVSGKHIFTNSNTPFFNLDVSSQWKIGEIPAGKNASIPAPAGAQVGQKGEAAVPWLKLTAKPGATGGLQEVYRVETVGGSQPATCEGMPDNFEVEYSTQYWFYAS</sequence>
<accession>A0AAN7BMD6</accession>
<dbReference type="InterPro" id="IPR021851">
    <property type="entry name" value="DUF3455"/>
</dbReference>
<proteinExistence type="predicted"/>
<dbReference type="AlphaFoldDB" id="A0AAN7BMD6"/>